<dbReference type="InterPro" id="IPR036291">
    <property type="entry name" value="NAD(P)-bd_dom_sf"/>
</dbReference>
<proteinExistence type="predicted"/>
<dbReference type="SUPFAM" id="SSF51735">
    <property type="entry name" value="NAD(P)-binding Rossmann-fold domains"/>
    <property type="match status" value="1"/>
</dbReference>
<dbReference type="Gene3D" id="3.40.50.720">
    <property type="entry name" value="NAD(P)-binding Rossmann-like Domain"/>
    <property type="match status" value="1"/>
</dbReference>
<gene>
    <name evidence="5" type="ORF">AV274_5571</name>
</gene>
<dbReference type="Pfam" id="PF19045">
    <property type="entry name" value="Ligase_CoA_2"/>
    <property type="match status" value="1"/>
</dbReference>
<evidence type="ECO:0000256" key="1">
    <source>
        <dbReference type="ARBA" id="ARBA00022598"/>
    </source>
</evidence>
<dbReference type="PANTHER" id="PTHR43334:SF1">
    <property type="entry name" value="3-HYDROXYPROPIONATE--COA LIGASE [ADP-FORMING]"/>
    <property type="match status" value="1"/>
</dbReference>
<name>A0A196S6S6_BLAHN</name>
<dbReference type="GO" id="GO:0005524">
    <property type="term" value="F:ATP binding"/>
    <property type="evidence" value="ECO:0007669"/>
    <property type="project" value="UniProtKB-KW"/>
</dbReference>
<keyword evidence="1" id="KW-0436">Ligase</keyword>
<dbReference type="AlphaFoldDB" id="A0A196S6S6"/>
<dbReference type="Gene3D" id="3.30.1490.20">
    <property type="entry name" value="ATP-grasp fold, A domain"/>
    <property type="match status" value="1"/>
</dbReference>
<dbReference type="STRING" id="478820.A0A196S6S6"/>
<evidence type="ECO:0000256" key="3">
    <source>
        <dbReference type="ARBA" id="ARBA00022840"/>
    </source>
</evidence>
<dbReference type="Proteomes" id="UP000078348">
    <property type="component" value="Unassembled WGS sequence"/>
</dbReference>
<dbReference type="Gene3D" id="3.30.470.20">
    <property type="entry name" value="ATP-grasp fold, B domain"/>
    <property type="match status" value="1"/>
</dbReference>
<dbReference type="InterPro" id="IPR032875">
    <property type="entry name" value="Succ_CoA_lig_flav_dom"/>
</dbReference>
<dbReference type="InterPro" id="IPR003781">
    <property type="entry name" value="CoA-bd"/>
</dbReference>
<evidence type="ECO:0000256" key="2">
    <source>
        <dbReference type="ARBA" id="ARBA00022741"/>
    </source>
</evidence>
<dbReference type="OrthoDB" id="188451at2759"/>
<dbReference type="InterPro" id="IPR013815">
    <property type="entry name" value="ATP_grasp_subdomain_1"/>
</dbReference>
<dbReference type="Pfam" id="PF13380">
    <property type="entry name" value="CoA_binding_2"/>
    <property type="match status" value="1"/>
</dbReference>
<dbReference type="InterPro" id="IPR016102">
    <property type="entry name" value="Succinyl-CoA_synth-like"/>
</dbReference>
<dbReference type="Pfam" id="PF13607">
    <property type="entry name" value="Succ_CoA_lig"/>
    <property type="match status" value="1"/>
</dbReference>
<dbReference type="SMART" id="SM00881">
    <property type="entry name" value="CoA_binding"/>
    <property type="match status" value="1"/>
</dbReference>
<dbReference type="EMBL" id="LXWW01000514">
    <property type="protein sequence ID" value="OAO12748.1"/>
    <property type="molecule type" value="Genomic_DNA"/>
</dbReference>
<dbReference type="Pfam" id="PF13549">
    <property type="entry name" value="ATP-grasp_5"/>
    <property type="match status" value="1"/>
</dbReference>
<protein>
    <submittedName>
        <fullName evidence="5">Acetyl-CoA synthetase (ADP-forming)</fullName>
    </submittedName>
</protein>
<dbReference type="GO" id="GO:0043758">
    <property type="term" value="F:acetate-CoA ligase (ADP-forming) activity"/>
    <property type="evidence" value="ECO:0007669"/>
    <property type="project" value="InterPro"/>
</dbReference>
<evidence type="ECO:0000259" key="4">
    <source>
        <dbReference type="SMART" id="SM00881"/>
    </source>
</evidence>
<feature type="domain" description="CoA-binding" evidence="4">
    <location>
        <begin position="30"/>
        <end position="124"/>
    </location>
</feature>
<reference evidence="5 6" key="1">
    <citation type="submission" date="2016-05" db="EMBL/GenBank/DDBJ databases">
        <title>Nuclear genome of Blastocystis sp. subtype 1 NandII.</title>
        <authorList>
            <person name="Gentekaki E."/>
            <person name="Curtis B."/>
            <person name="Stairs C."/>
            <person name="Eme L."/>
            <person name="Herman E."/>
            <person name="Klimes V."/>
            <person name="Arias M.C."/>
            <person name="Elias M."/>
            <person name="Hilliou F."/>
            <person name="Klute M."/>
            <person name="Malik S.-B."/>
            <person name="Pightling A."/>
            <person name="Rachubinski R."/>
            <person name="Salas D."/>
            <person name="Schlacht A."/>
            <person name="Suga H."/>
            <person name="Archibald J."/>
            <person name="Ball S.G."/>
            <person name="Clark G."/>
            <person name="Dacks J."/>
            <person name="Van Der Giezen M."/>
            <person name="Tsaousis A."/>
            <person name="Roger A."/>
        </authorList>
    </citation>
    <scope>NUCLEOTIDE SEQUENCE [LARGE SCALE GENOMIC DNA]</scope>
    <source>
        <strain evidence="6">ATCC 50177 / NandII</strain>
    </source>
</reference>
<dbReference type="SUPFAM" id="SSF56059">
    <property type="entry name" value="Glutathione synthetase ATP-binding domain-like"/>
    <property type="match status" value="1"/>
</dbReference>
<organism evidence="5 6">
    <name type="scientific">Blastocystis sp. subtype 1 (strain ATCC 50177 / NandII)</name>
    <dbReference type="NCBI Taxonomy" id="478820"/>
    <lineage>
        <taxon>Eukaryota</taxon>
        <taxon>Sar</taxon>
        <taxon>Stramenopiles</taxon>
        <taxon>Bigyra</taxon>
        <taxon>Opalozoa</taxon>
        <taxon>Opalinata</taxon>
        <taxon>Blastocystidae</taxon>
        <taxon>Blastocystis</taxon>
    </lineage>
</organism>
<evidence type="ECO:0000313" key="5">
    <source>
        <dbReference type="EMBL" id="OAO12748.1"/>
    </source>
</evidence>
<comment type="caution">
    <text evidence="5">The sequence shown here is derived from an EMBL/GenBank/DDBJ whole genome shotgun (WGS) entry which is preliminary data.</text>
</comment>
<accession>A0A196S6S6</accession>
<dbReference type="Gene3D" id="3.40.50.261">
    <property type="entry name" value="Succinyl-CoA synthetase domains"/>
    <property type="match status" value="2"/>
</dbReference>
<dbReference type="InterPro" id="IPR051538">
    <property type="entry name" value="Acyl-CoA_Synth/Transferase"/>
</dbReference>
<keyword evidence="2" id="KW-0547">Nucleotide-binding</keyword>
<keyword evidence="3" id="KW-0067">ATP-binding</keyword>
<dbReference type="InterPro" id="IPR043938">
    <property type="entry name" value="Ligase_CoA_dom"/>
</dbReference>
<dbReference type="PANTHER" id="PTHR43334">
    <property type="entry name" value="ACETATE--COA LIGASE [ADP-FORMING]"/>
    <property type="match status" value="1"/>
</dbReference>
<keyword evidence="6" id="KW-1185">Reference proteome</keyword>
<evidence type="ECO:0000313" key="6">
    <source>
        <dbReference type="Proteomes" id="UP000078348"/>
    </source>
</evidence>
<sequence length="736" mass="80343">MLSSKVSSVVRNGGARLFSSSLRDISIKGFFAAKNYAIVGASVKPGTMGNIICENYKRTFKGETFYINPKGGELYGQPIYKTPMDVPKDIEAAVVVISAKFAVPVAEQCMKKGAKYIIMIPGGFNETKTEEGRQKQRKLVELANQYKCRIIGPNCMGVYDPTSIDTLFVGEEGLAKPGAGPVGIFSQSGAIASAILNELAGRFNDGWISKFISFGNACDVNEMDIMKYYSEEPSVKQSWAYLEGFRDGAAFMKVAKEMTMKKPMLLLKSNRSAAGAKASASHSASLAANDAVCDQLLKNSGVIRCDIWRDLFNIGRILRYQPLPQGRRVAIVTDAGGFGVLIADAVDQYKLKLVDFTPDTVKRFRSTFPPYYQCANPMDLTGSAKTEDMIKAGHLALEDPNIDVVVMGLQPIAPGLADADVMAKTLIEHFGPGKTKKPFMVVEFGGKFPDDRTIRNLLKEAGMAVYPGSEEAMRVLDKLVSYKEYLDARKSVTSETYPEIDVRQVNALFDKVLQKGRTTLTEIEGYDVFSLCGIKTPAYKLFTSGKEAGDFVEQQLRAKPGKFVAKVVSPDIIHKTDVGGVSLNIKDGETASRVVEAMNAKFSKQAIEYHGIMVSEMVPKGLEMMIGANRDATFGPITVSGLGGVLVEVLKDVVFNMCPVSVEDATLSLKNLKNERLVNGFRGQPALNKQLFAQYTSSISRIMSECPQVSEIDINPLIQGHDGSLTAVDSVFRLKH</sequence>
<dbReference type="SUPFAM" id="SSF52210">
    <property type="entry name" value="Succinyl-CoA synthetase domains"/>
    <property type="match status" value="2"/>
</dbReference>